<dbReference type="AlphaFoldDB" id="A0AAD5WJ06"/>
<accession>A0AAD5WJ06</accession>
<sequence>MVNRHCTTGMTFTNGSSEYTSSYSIDGERNGLRQYVSSTISCSPSVLDAALSTPRQQVISVLIKLIIFDASQPVNSRSK</sequence>
<keyword evidence="2" id="KW-1185">Reference proteome</keyword>
<dbReference type="EMBL" id="JAHQIW010006941">
    <property type="protein sequence ID" value="KAJ1371258.1"/>
    <property type="molecule type" value="Genomic_DNA"/>
</dbReference>
<protein>
    <submittedName>
        <fullName evidence="1">Uncharacterized protein</fullName>
    </submittedName>
</protein>
<proteinExistence type="predicted"/>
<evidence type="ECO:0000313" key="2">
    <source>
        <dbReference type="Proteomes" id="UP001196413"/>
    </source>
</evidence>
<gene>
    <name evidence="1" type="ORF">KIN20_033172</name>
</gene>
<dbReference type="Proteomes" id="UP001196413">
    <property type="component" value="Unassembled WGS sequence"/>
</dbReference>
<organism evidence="1 2">
    <name type="scientific">Parelaphostrongylus tenuis</name>
    <name type="common">Meningeal worm</name>
    <dbReference type="NCBI Taxonomy" id="148309"/>
    <lineage>
        <taxon>Eukaryota</taxon>
        <taxon>Metazoa</taxon>
        <taxon>Ecdysozoa</taxon>
        <taxon>Nematoda</taxon>
        <taxon>Chromadorea</taxon>
        <taxon>Rhabditida</taxon>
        <taxon>Rhabditina</taxon>
        <taxon>Rhabditomorpha</taxon>
        <taxon>Strongyloidea</taxon>
        <taxon>Metastrongylidae</taxon>
        <taxon>Parelaphostrongylus</taxon>
    </lineage>
</organism>
<evidence type="ECO:0000313" key="1">
    <source>
        <dbReference type="EMBL" id="KAJ1371258.1"/>
    </source>
</evidence>
<reference evidence="1" key="1">
    <citation type="submission" date="2021-06" db="EMBL/GenBank/DDBJ databases">
        <title>Parelaphostrongylus tenuis whole genome reference sequence.</title>
        <authorList>
            <person name="Garwood T.J."/>
            <person name="Larsen P.A."/>
            <person name="Fountain-Jones N.M."/>
            <person name="Garbe J.R."/>
            <person name="Macchietto M.G."/>
            <person name="Kania S.A."/>
            <person name="Gerhold R.W."/>
            <person name="Richards J.E."/>
            <person name="Wolf T.M."/>
        </authorList>
    </citation>
    <scope>NUCLEOTIDE SEQUENCE</scope>
    <source>
        <strain evidence="1">MNPRO001-30</strain>
        <tissue evidence="1">Meninges</tissue>
    </source>
</reference>
<name>A0AAD5WJ06_PARTN</name>
<comment type="caution">
    <text evidence="1">The sequence shown here is derived from an EMBL/GenBank/DDBJ whole genome shotgun (WGS) entry which is preliminary data.</text>
</comment>